<dbReference type="PATRIC" id="fig|679200.3.peg.1329"/>
<keyword evidence="2" id="KW-0784">Thiamine biosynthesis</keyword>
<dbReference type="InterPro" id="IPR013785">
    <property type="entry name" value="Aldolase_TIM"/>
</dbReference>
<dbReference type="GO" id="GO:0005737">
    <property type="term" value="C:cytoplasm"/>
    <property type="evidence" value="ECO:0007669"/>
    <property type="project" value="TreeGrafter"/>
</dbReference>
<dbReference type="eggNOG" id="COG0352">
    <property type="taxonomic scope" value="Bacteria"/>
</dbReference>
<dbReference type="SUPFAM" id="SSF51391">
    <property type="entry name" value="Thiamin phosphate synthase"/>
    <property type="match status" value="1"/>
</dbReference>
<dbReference type="CDD" id="cd00564">
    <property type="entry name" value="TMP_TenI"/>
    <property type="match status" value="1"/>
</dbReference>
<dbReference type="PANTHER" id="PTHR20857">
    <property type="entry name" value="THIAMINE-PHOSPHATE PYROPHOSPHORYLASE"/>
    <property type="match status" value="1"/>
</dbReference>
<dbReference type="Proteomes" id="UP000003011">
    <property type="component" value="Unassembled WGS sequence"/>
</dbReference>
<dbReference type="HOGENOM" id="CLU_018272_3_4_9"/>
<dbReference type="OrthoDB" id="9815348at2"/>
<dbReference type="InterPro" id="IPR036206">
    <property type="entry name" value="ThiamineP_synth_sf"/>
</dbReference>
<evidence type="ECO:0000313" key="4">
    <source>
        <dbReference type="EMBL" id="EHI55532.1"/>
    </source>
</evidence>
<dbReference type="STRING" id="679200.HMPREF9333_01247"/>
<dbReference type="InterPro" id="IPR022998">
    <property type="entry name" value="ThiamineP_synth_TenI"/>
</dbReference>
<protein>
    <recommendedName>
        <fullName evidence="3">Thiamine phosphate synthase/TenI domain-containing protein</fullName>
    </recommendedName>
</protein>
<evidence type="ECO:0000256" key="1">
    <source>
        <dbReference type="ARBA" id="ARBA00004948"/>
    </source>
</evidence>
<dbReference type="Gene3D" id="3.20.20.70">
    <property type="entry name" value="Aldolase class I"/>
    <property type="match status" value="1"/>
</dbReference>
<dbReference type="GO" id="GO:0009228">
    <property type="term" value="P:thiamine biosynthetic process"/>
    <property type="evidence" value="ECO:0007669"/>
    <property type="project" value="UniProtKB-KW"/>
</dbReference>
<dbReference type="PANTHER" id="PTHR20857:SF15">
    <property type="entry name" value="THIAMINE-PHOSPHATE SYNTHASE"/>
    <property type="match status" value="1"/>
</dbReference>
<evidence type="ECO:0000256" key="2">
    <source>
        <dbReference type="ARBA" id="ARBA00022977"/>
    </source>
</evidence>
<dbReference type="AlphaFoldDB" id="G5GI57"/>
<evidence type="ECO:0000259" key="3">
    <source>
        <dbReference type="Pfam" id="PF02581"/>
    </source>
</evidence>
<keyword evidence="5" id="KW-1185">Reference proteome</keyword>
<dbReference type="GO" id="GO:0004789">
    <property type="term" value="F:thiamine-phosphate diphosphorylase activity"/>
    <property type="evidence" value="ECO:0007669"/>
    <property type="project" value="TreeGrafter"/>
</dbReference>
<evidence type="ECO:0000313" key="5">
    <source>
        <dbReference type="Proteomes" id="UP000003011"/>
    </source>
</evidence>
<dbReference type="Pfam" id="PF02581">
    <property type="entry name" value="TMP-TENI"/>
    <property type="match status" value="1"/>
</dbReference>
<comment type="caution">
    <text evidence="4">The sequence shown here is derived from an EMBL/GenBank/DDBJ whole genome shotgun (WGS) entry which is preliminary data.</text>
</comment>
<proteinExistence type="predicted"/>
<reference evidence="4 5" key="1">
    <citation type="submission" date="2011-08" db="EMBL/GenBank/DDBJ databases">
        <title>The Genome Sequence of Johnsonella ignava ATCC 51276.</title>
        <authorList>
            <consortium name="The Broad Institute Genome Sequencing Platform"/>
            <person name="Earl A."/>
            <person name="Ward D."/>
            <person name="Feldgarden M."/>
            <person name="Gevers D."/>
            <person name="Izard J."/>
            <person name="Blanton J.M."/>
            <person name="Baranova O.V."/>
            <person name="Dewhirst F.E."/>
            <person name="Young S.K."/>
            <person name="Zeng Q."/>
            <person name="Gargeya S."/>
            <person name="Fitzgerald M."/>
            <person name="Haas B."/>
            <person name="Abouelleil A."/>
            <person name="Alvarado L."/>
            <person name="Arachchi H.M."/>
            <person name="Berlin A."/>
            <person name="Brown A."/>
            <person name="Chapman S.B."/>
            <person name="Chen Z."/>
            <person name="Dunbar C."/>
            <person name="Freedman E."/>
            <person name="Gearin G."/>
            <person name="Gellesch M."/>
            <person name="Goldberg J."/>
            <person name="Griggs A."/>
            <person name="Gujja S."/>
            <person name="Heiman D."/>
            <person name="Howarth C."/>
            <person name="Larson L."/>
            <person name="Lui A."/>
            <person name="MacDonald P.J.P."/>
            <person name="Montmayeur A."/>
            <person name="Murphy C."/>
            <person name="Neiman D."/>
            <person name="Pearson M."/>
            <person name="Priest M."/>
            <person name="Roberts A."/>
            <person name="Saif S."/>
            <person name="Shea T."/>
            <person name="Shenoy N."/>
            <person name="Sisk P."/>
            <person name="Stolte C."/>
            <person name="Sykes S."/>
            <person name="Wortman J."/>
            <person name="Nusbaum C."/>
            <person name="Birren B."/>
        </authorList>
    </citation>
    <scope>NUCLEOTIDE SEQUENCE [LARGE SCALE GENOMIC DNA]</scope>
    <source>
        <strain evidence="4 5">ATCC 51276</strain>
    </source>
</reference>
<gene>
    <name evidence="4" type="ORF">HMPREF9333_01247</name>
</gene>
<feature type="domain" description="Thiamine phosphate synthase/TenI" evidence="3">
    <location>
        <begin position="46"/>
        <end position="223"/>
    </location>
</feature>
<comment type="pathway">
    <text evidence="1">Cofactor biosynthesis; thiamine diphosphate biosynthesis.</text>
</comment>
<organism evidence="4 5">
    <name type="scientific">Johnsonella ignava ATCC 51276</name>
    <dbReference type="NCBI Taxonomy" id="679200"/>
    <lineage>
        <taxon>Bacteria</taxon>
        <taxon>Bacillati</taxon>
        <taxon>Bacillota</taxon>
        <taxon>Clostridia</taxon>
        <taxon>Lachnospirales</taxon>
        <taxon>Lachnospiraceae</taxon>
        <taxon>Johnsonella</taxon>
    </lineage>
</organism>
<name>G5GI57_9FIRM</name>
<dbReference type="EMBL" id="ACZL01000021">
    <property type="protein sequence ID" value="EHI55532.1"/>
    <property type="molecule type" value="Genomic_DNA"/>
</dbReference>
<accession>G5GI57</accession>
<dbReference type="RefSeq" id="WP_005540744.1">
    <property type="nucleotide sequence ID" value="NZ_JH378832.1"/>
</dbReference>
<sequence length="242" mass="27891">MSEIVCITNRHLYKNKEGCIRLYGDIDSGDTHSILKNTLYKSEEDILTYNLLSRVRLWIKCRVDKIILREKDLEVSGYIELAEKVLKLCKGTDTECILHNFADAAAVFDCKRIHFPLDMLYRQPQSRLEGYEMMGVSLHSADEIKDLEDYINKVHIKKENVYINAGHIFETKCKEGLSARGVDFLRDICEKSPWKVYAIGGINKDNWKVALDAGAYGVCLMSSAMQYEENTFLKLCDDIHKY</sequence>